<accession>M4VNZ3</accession>
<dbReference type="AlphaFoldDB" id="M4VNZ3"/>
<reference evidence="2 3" key="1">
    <citation type="journal article" date="2013" name="ISME J.">
        <title>By their genes ye shall know them: genomic signatures of predatory bacteria.</title>
        <authorList>
            <person name="Pasternak Z."/>
            <person name="Pietrokovski S."/>
            <person name="Rotem O."/>
            <person name="Gophna U."/>
            <person name="Lurie-Weinberger M.N."/>
            <person name="Jurkevitch E."/>
        </authorList>
    </citation>
    <scope>NUCLEOTIDE SEQUENCE [LARGE SCALE GENOMIC DNA]</scope>
    <source>
        <strain evidence="2 3">JSS</strain>
    </source>
</reference>
<protein>
    <submittedName>
        <fullName evidence="2">Uncharacterized protein</fullName>
    </submittedName>
</protein>
<keyword evidence="1" id="KW-0472">Membrane</keyword>
<name>M4VNZ3_9BACT</name>
<dbReference type="KEGG" id="bex:A11Q_629"/>
<proteinExistence type="predicted"/>
<gene>
    <name evidence="2" type="ORF">A11Q_629</name>
</gene>
<keyword evidence="1" id="KW-0812">Transmembrane</keyword>
<keyword evidence="1" id="KW-1133">Transmembrane helix</keyword>
<dbReference type="EMBL" id="CP003537">
    <property type="protein sequence ID" value="AGH94849.1"/>
    <property type="molecule type" value="Genomic_DNA"/>
</dbReference>
<dbReference type="STRING" id="1184267.A11Q_629"/>
<sequence length="158" mass="18789">MDDFTWNSLKKYLSSPLKKTSKSDHGFALVSFISIFPIVILLLHYSFNWASTFNKASWLRFTCLRESHSVQKRLLKHIDNPRLFNQRSRHLSHQLKIKLQSLSTSTELISYPKYERLNPLKHQLKLAFRMNTETLCGAYFKLEDNTWKIKIFYKTTKD</sequence>
<evidence type="ECO:0000313" key="3">
    <source>
        <dbReference type="Proteomes" id="UP000012040"/>
    </source>
</evidence>
<dbReference type="HOGENOM" id="CLU_1665988_0_0_7"/>
<dbReference type="Proteomes" id="UP000012040">
    <property type="component" value="Chromosome"/>
</dbReference>
<evidence type="ECO:0000313" key="2">
    <source>
        <dbReference type="EMBL" id="AGH94849.1"/>
    </source>
</evidence>
<keyword evidence="3" id="KW-1185">Reference proteome</keyword>
<organism evidence="2 3">
    <name type="scientific">Pseudobdellovibrio exovorus JSS</name>
    <dbReference type="NCBI Taxonomy" id="1184267"/>
    <lineage>
        <taxon>Bacteria</taxon>
        <taxon>Pseudomonadati</taxon>
        <taxon>Bdellovibrionota</taxon>
        <taxon>Bdellovibrionia</taxon>
        <taxon>Bdellovibrionales</taxon>
        <taxon>Pseudobdellovibrionaceae</taxon>
        <taxon>Pseudobdellovibrio</taxon>
    </lineage>
</organism>
<evidence type="ECO:0000256" key="1">
    <source>
        <dbReference type="SAM" id="Phobius"/>
    </source>
</evidence>
<feature type="transmembrane region" description="Helical" evidence="1">
    <location>
        <begin position="26"/>
        <end position="47"/>
    </location>
</feature>